<feature type="region of interest" description="Disordered" evidence="1">
    <location>
        <begin position="994"/>
        <end position="1086"/>
    </location>
</feature>
<comment type="caution">
    <text evidence="4">The sequence shown here is derived from an EMBL/GenBank/DDBJ whole genome shotgun (WGS) entry which is preliminary data.</text>
</comment>
<feature type="domain" description="Rhamnogalacturonase A/B/Epimerase-like pectate lyase" evidence="3">
    <location>
        <begin position="112"/>
        <end position="351"/>
    </location>
</feature>
<evidence type="ECO:0000256" key="1">
    <source>
        <dbReference type="SAM" id="MobiDB-lite"/>
    </source>
</evidence>
<dbReference type="InterPro" id="IPR039279">
    <property type="entry name" value="QRT3-like"/>
</dbReference>
<reference evidence="4" key="2">
    <citation type="submission" date="2023-05" db="EMBL/GenBank/DDBJ databases">
        <authorList>
            <consortium name="Lawrence Berkeley National Laboratory"/>
            <person name="Steindorff A."/>
            <person name="Hensen N."/>
            <person name="Bonometti L."/>
            <person name="Westerberg I."/>
            <person name="Brannstrom I.O."/>
            <person name="Guillou S."/>
            <person name="Cros-Aarteil S."/>
            <person name="Calhoun S."/>
            <person name="Haridas S."/>
            <person name="Kuo A."/>
            <person name="Mondo S."/>
            <person name="Pangilinan J."/>
            <person name="Riley R."/>
            <person name="Labutti K."/>
            <person name="Andreopoulos B."/>
            <person name="Lipzen A."/>
            <person name="Chen C."/>
            <person name="Yanf M."/>
            <person name="Daum C."/>
            <person name="Ng V."/>
            <person name="Clum A."/>
            <person name="Ohm R."/>
            <person name="Martin F."/>
            <person name="Silar P."/>
            <person name="Natvig D."/>
            <person name="Lalanne C."/>
            <person name="Gautier V."/>
            <person name="Ament-Velasquez S.L."/>
            <person name="Kruys A."/>
            <person name="Hutchinson M.I."/>
            <person name="Powell A.J."/>
            <person name="Barry K."/>
            <person name="Miller A.N."/>
            <person name="Grigoriev I.V."/>
            <person name="Debuchy R."/>
            <person name="Gladieux P."/>
            <person name="Thoren M.H."/>
            <person name="Johannesson H."/>
        </authorList>
    </citation>
    <scope>NUCLEOTIDE SEQUENCE</scope>
    <source>
        <strain evidence="4">PSN293</strain>
    </source>
</reference>
<keyword evidence="4" id="KW-0456">Lyase</keyword>
<keyword evidence="2" id="KW-0732">Signal</keyword>
<evidence type="ECO:0000313" key="5">
    <source>
        <dbReference type="Proteomes" id="UP001301769"/>
    </source>
</evidence>
<proteinExistence type="predicted"/>
<dbReference type="Gene3D" id="2.160.20.10">
    <property type="entry name" value="Single-stranded right-handed beta-helix, Pectin lyase-like"/>
    <property type="match status" value="2"/>
</dbReference>
<dbReference type="Proteomes" id="UP001301769">
    <property type="component" value="Unassembled WGS sequence"/>
</dbReference>
<feature type="compositionally biased region" description="Acidic residues" evidence="1">
    <location>
        <begin position="1055"/>
        <end position="1078"/>
    </location>
</feature>
<dbReference type="InterPro" id="IPR011050">
    <property type="entry name" value="Pectin_lyase_fold/virulence"/>
</dbReference>
<name>A0AAN6Y4F6_9PEZI</name>
<feature type="signal peptide" evidence="2">
    <location>
        <begin position="1"/>
        <end position="18"/>
    </location>
</feature>
<feature type="compositionally biased region" description="Gly residues" evidence="1">
    <location>
        <begin position="1233"/>
        <end position="1245"/>
    </location>
</feature>
<gene>
    <name evidence="4" type="ORF">QBC37DRAFT_429624</name>
</gene>
<feature type="region of interest" description="Disordered" evidence="1">
    <location>
        <begin position="54"/>
        <end position="80"/>
    </location>
</feature>
<dbReference type="InterPro" id="IPR024535">
    <property type="entry name" value="RHGA/B-epi-like_pectate_lyase"/>
</dbReference>
<dbReference type="Pfam" id="PF12708">
    <property type="entry name" value="Pect-lyase_RHGA_epim"/>
    <property type="match status" value="2"/>
</dbReference>
<dbReference type="EMBL" id="MU858190">
    <property type="protein sequence ID" value="KAK4209912.1"/>
    <property type="molecule type" value="Genomic_DNA"/>
</dbReference>
<dbReference type="InterPro" id="IPR012334">
    <property type="entry name" value="Pectin_lyas_fold"/>
</dbReference>
<evidence type="ECO:0000313" key="4">
    <source>
        <dbReference type="EMBL" id="KAK4209912.1"/>
    </source>
</evidence>
<feature type="region of interest" description="Disordered" evidence="1">
    <location>
        <begin position="1458"/>
        <end position="1490"/>
    </location>
</feature>
<dbReference type="SUPFAM" id="SSF51126">
    <property type="entry name" value="Pectin lyase-like"/>
    <property type="match status" value="2"/>
</dbReference>
<dbReference type="GO" id="GO:0004650">
    <property type="term" value="F:polygalacturonase activity"/>
    <property type="evidence" value="ECO:0007669"/>
    <property type="project" value="InterPro"/>
</dbReference>
<feature type="compositionally biased region" description="Acidic residues" evidence="1">
    <location>
        <begin position="1458"/>
        <end position="1481"/>
    </location>
</feature>
<evidence type="ECO:0000256" key="2">
    <source>
        <dbReference type="SAM" id="SignalP"/>
    </source>
</evidence>
<keyword evidence="5" id="KW-1185">Reference proteome</keyword>
<feature type="compositionally biased region" description="Low complexity" evidence="1">
    <location>
        <begin position="1034"/>
        <end position="1043"/>
    </location>
</feature>
<dbReference type="PANTHER" id="PTHR33928:SF2">
    <property type="entry name" value="PECTATE LYASE SUPERFAMILY PROTEIN DOMAIN-CONTAINING PROTEIN-RELATED"/>
    <property type="match status" value="1"/>
</dbReference>
<sequence>MWISTLGLLLLGGPAILAAPVTMPAGVVGTAPPLPVGPPQPAPTYMKNNVNNINGVAPDKGSRNGPVLDPEPSPPAPAKNGRIAAAAADDYWLSSLGPLGQSPFAPSGYQFFRNVKDFGAVGDGVTDDTAAINRAAATWGLNHLDQLRCGNECGSTTTLSAVVYFPPGTYLISSPIIQYFHSQFVGNPNNKPVIKGTYNFTGIALIDGNVYVPEGNGDNWYINQSNFFRQIRNFVFDMTGMARHNYEHDQEYVPTGIHWQVGQATSITNCDFRMAVSDAEGAATGVGIMMENGSGGSVSDLTFFGGNIGFLAGSQQFTATNLQFTSCLTAIKHVWNWGFVWKNIYVLSCWIAIDCTEFSESTNPPQGTGSITVLDSHFNGVPYAITVGRQNNQQPNIVLENLLVENSESVVLVSGGPTLLPGSGGPLFLDHWVSGYQVDVDGNGGELSGYSEVKPNKPSGLVDPRGAWYYRSKPQYENVGAGSFVVATDNGISNDGTGDQTAAINALLRNNVGSLVFFPGGVYLVRDTVFVPVGSKIVGSGWSNIMGTGSRFGDEGNPVVMVKVGNPGDSGVIEITDMLFSTKGSTPGMVLMEWNVHESSQGSAFMIDSHFRVGGGANTDLLLADCVAPQDSPKPECMAASLLLHVTPESSGFFDNVWVWVADHDLEDPSNGEGTNDPEGIPINVHTQISIYVGRGVLIESQGPTWFWGSASEHCQLYQWQILGASNLFLGHMQTETPYYQPNPTAFGPYTIGLWPSDPTFSNCDEDDGQCASAWALRIINSSDVHIYGAGFYNFFRNNELGCTAGESCQDALIETNYASRTWLYNIFTKGNAEIITPAGGLLPPVLFTDETRGGYTSEVAAYLPLSGEEAIGVDLGDGSGGGGGDFEGGSGVVYIDPEIWADPASTATVTIQCSPICVYVLPPRTLREPTTITFPLITTSLEVGWFETSTYEDEPGHTTTEEVYVSVTQTTIITVPPVTTDKIEYWNVNITSRSEEPSDSDDPAGLFTIKPTRSILPPPFTIVDDPDPEDKGTTNPPNTRTITPPPYPWPTANEEPDPDPTDEPDLPEDSDDDDDDVPVIVHKDGPPKPKCKSNCGTRCRLGIFCNMPCLLFCGGKEHVKFDFFDSNDPFRPLDPNDPDNKEKCTTSTFQSCRTNCIESATPSCTSTCSTVRGCSTTGGSWTATATPAPVYKMDWGRDEPEPESPERLLAAAQSIDRKFSASGLYDDNLPGTPGGGGGGGGGGTTTTTTRDPGPSPVPLTRGPIVCHDEADFPGHADINPGYQDDFSDDFSGLRTDEELFPGGDDTMGPNSPPIRYRRTDRYGINYDFTCEWVPGCVTTVSGQSFGFPLGSPSLITAYLLVREDYTKCNNGGVGGSCQAGCLRYTFTGGLGGLPAGCEGFDCRTCGSPFSDNRCQSCCNGRRVASFSAAGAGVGNGTDSGWVRVGNATDGWITVPEDLEPPEEEAVSGDAADTAEPESEPDVPKNGTVFVPAGEVAEGGEKGPVVVVFDDVATVSAS</sequence>
<protein>
    <submittedName>
        <fullName evidence="4">Pectate lyase superfamily protein-domain-containing protein</fullName>
    </submittedName>
</protein>
<reference evidence="4" key="1">
    <citation type="journal article" date="2023" name="Mol. Phylogenet. Evol.">
        <title>Genome-scale phylogeny and comparative genomics of the fungal order Sordariales.</title>
        <authorList>
            <person name="Hensen N."/>
            <person name="Bonometti L."/>
            <person name="Westerberg I."/>
            <person name="Brannstrom I.O."/>
            <person name="Guillou S."/>
            <person name="Cros-Aarteil S."/>
            <person name="Calhoun S."/>
            <person name="Haridas S."/>
            <person name="Kuo A."/>
            <person name="Mondo S."/>
            <person name="Pangilinan J."/>
            <person name="Riley R."/>
            <person name="LaButti K."/>
            <person name="Andreopoulos B."/>
            <person name="Lipzen A."/>
            <person name="Chen C."/>
            <person name="Yan M."/>
            <person name="Daum C."/>
            <person name="Ng V."/>
            <person name="Clum A."/>
            <person name="Steindorff A."/>
            <person name="Ohm R.A."/>
            <person name="Martin F."/>
            <person name="Silar P."/>
            <person name="Natvig D.O."/>
            <person name="Lalanne C."/>
            <person name="Gautier V."/>
            <person name="Ament-Velasquez S.L."/>
            <person name="Kruys A."/>
            <person name="Hutchinson M.I."/>
            <person name="Powell A.J."/>
            <person name="Barry K."/>
            <person name="Miller A.N."/>
            <person name="Grigoriev I.V."/>
            <person name="Debuchy R."/>
            <person name="Gladieux P."/>
            <person name="Hiltunen Thoren M."/>
            <person name="Johannesson H."/>
        </authorList>
    </citation>
    <scope>NUCLEOTIDE SEQUENCE</scope>
    <source>
        <strain evidence="4">PSN293</strain>
    </source>
</reference>
<dbReference type="PANTHER" id="PTHR33928">
    <property type="entry name" value="POLYGALACTURONASE QRT3"/>
    <property type="match status" value="1"/>
</dbReference>
<evidence type="ECO:0000259" key="3">
    <source>
        <dbReference type="Pfam" id="PF12708"/>
    </source>
</evidence>
<dbReference type="CDD" id="cd23668">
    <property type="entry name" value="GH55_beta13glucanase-like"/>
    <property type="match status" value="1"/>
</dbReference>
<dbReference type="GO" id="GO:0016829">
    <property type="term" value="F:lyase activity"/>
    <property type="evidence" value="ECO:0007669"/>
    <property type="project" value="UniProtKB-KW"/>
</dbReference>
<organism evidence="4 5">
    <name type="scientific">Rhypophila decipiens</name>
    <dbReference type="NCBI Taxonomy" id="261697"/>
    <lineage>
        <taxon>Eukaryota</taxon>
        <taxon>Fungi</taxon>
        <taxon>Dikarya</taxon>
        <taxon>Ascomycota</taxon>
        <taxon>Pezizomycotina</taxon>
        <taxon>Sordariomycetes</taxon>
        <taxon>Sordariomycetidae</taxon>
        <taxon>Sordariales</taxon>
        <taxon>Naviculisporaceae</taxon>
        <taxon>Rhypophila</taxon>
    </lineage>
</organism>
<feature type="region of interest" description="Disordered" evidence="1">
    <location>
        <begin position="1224"/>
        <end position="1258"/>
    </location>
</feature>
<accession>A0AAN6Y4F6</accession>
<feature type="chain" id="PRO_5042893153" evidence="2">
    <location>
        <begin position="19"/>
        <end position="1518"/>
    </location>
</feature>
<feature type="domain" description="Rhamnogalacturonase A/B/Epimerase-like pectate lyase" evidence="3">
    <location>
        <begin position="486"/>
        <end position="548"/>
    </location>
</feature>